<feature type="signal peptide" evidence="1">
    <location>
        <begin position="1"/>
        <end position="22"/>
    </location>
</feature>
<proteinExistence type="predicted"/>
<dbReference type="PIRSF" id="PIRSF014728">
    <property type="entry name" value="PqaA"/>
    <property type="match status" value="1"/>
</dbReference>
<dbReference type="PANTHER" id="PTHR31497:SF0">
    <property type="entry name" value="AUTOCRINE PROLIFERATION REPRESSOR PROTEIN A"/>
    <property type="match status" value="1"/>
</dbReference>
<dbReference type="RefSeq" id="WP_169452473.1">
    <property type="nucleotide sequence ID" value="NZ_CP051774.1"/>
</dbReference>
<feature type="chain" id="PRO_5032353735" evidence="1">
    <location>
        <begin position="23"/>
        <end position="444"/>
    </location>
</feature>
<dbReference type="KEGG" id="luo:HHL09_00115"/>
<gene>
    <name evidence="2" type="ORF">HHL09_00115</name>
</gene>
<accession>A0A858RC02</accession>
<dbReference type="InterPro" id="IPR009199">
    <property type="entry name" value="PhoPQ-act_pathogen-rel_PqaA"/>
</dbReference>
<evidence type="ECO:0000313" key="3">
    <source>
        <dbReference type="Proteomes" id="UP000501812"/>
    </source>
</evidence>
<sequence>MRSFGKLFLPLLLLGSVTLSPAKDAPAVPEDLAQYIAKAEPDFTWKVEDTKEFGITKIWHLKLTSQVWQGIPWTHDLLVVKPVGVPTGKMLLLNDGGSASQERAMYAALLAGKIKAPVAMLLGVPNQPLFDGKKEDHLIAETFVRYLDSGDASWPLLFPMVKSVVKAMDSLQDLSAKEWQEPVTKFIVGGGSKRGWTTWLTAASDPRVMAITPMVIDVLNMREQLTHQQSSLGGPSAEISPYTDRGLVPIPDTPRANHLWSMVDPWTYRARFTMPKLIVLGNNDPYWSTDALNLYWDALPGEKYISYSPNAGHDLTERDSAGKKLNADRAINNVSAFVRYQLSGKPLPKLEWKHETQADGSLALKVTADPAPKEARLWVAKSDTKDFRKARWESREIALKGGEPVNASIAKPEKGFIAYYADLGYEIDGLPQWLCTQLKVAAAE</sequence>
<evidence type="ECO:0000256" key="1">
    <source>
        <dbReference type="SAM" id="SignalP"/>
    </source>
</evidence>
<protein>
    <submittedName>
        <fullName evidence="2">PhoPQ-activated pathogenicity protein</fullName>
    </submittedName>
</protein>
<organism evidence="2 3">
    <name type="scientific">Luteolibacter luteus</name>
    <dbReference type="NCBI Taxonomy" id="2728835"/>
    <lineage>
        <taxon>Bacteria</taxon>
        <taxon>Pseudomonadati</taxon>
        <taxon>Verrucomicrobiota</taxon>
        <taxon>Verrucomicrobiia</taxon>
        <taxon>Verrucomicrobiales</taxon>
        <taxon>Verrucomicrobiaceae</taxon>
        <taxon>Luteolibacter</taxon>
    </lineage>
</organism>
<dbReference type="SUPFAM" id="SSF53474">
    <property type="entry name" value="alpha/beta-Hydrolases"/>
    <property type="match status" value="1"/>
</dbReference>
<dbReference type="InterPro" id="IPR029058">
    <property type="entry name" value="AB_hydrolase_fold"/>
</dbReference>
<reference evidence="2 3" key="1">
    <citation type="submission" date="2020-04" db="EMBL/GenBank/DDBJ databases">
        <title>Luteolibacter sp. G-1-1-1 isolated from soil.</title>
        <authorList>
            <person name="Dahal R.H."/>
        </authorList>
    </citation>
    <scope>NUCLEOTIDE SEQUENCE [LARGE SCALE GENOMIC DNA]</scope>
    <source>
        <strain evidence="2 3">G-1-1-1</strain>
    </source>
</reference>
<name>A0A858RC02_9BACT</name>
<dbReference type="Proteomes" id="UP000501812">
    <property type="component" value="Chromosome"/>
</dbReference>
<dbReference type="EMBL" id="CP051774">
    <property type="protein sequence ID" value="QJE94252.1"/>
    <property type="molecule type" value="Genomic_DNA"/>
</dbReference>
<dbReference type="Pfam" id="PF10142">
    <property type="entry name" value="PhoPQ_related"/>
    <property type="match status" value="1"/>
</dbReference>
<dbReference type="AlphaFoldDB" id="A0A858RC02"/>
<dbReference type="PANTHER" id="PTHR31497">
    <property type="entry name" value="AUTOCRINE PROLIFERATION REPRESSOR PROTEIN A"/>
    <property type="match status" value="1"/>
</dbReference>
<evidence type="ECO:0000313" key="2">
    <source>
        <dbReference type="EMBL" id="QJE94252.1"/>
    </source>
</evidence>
<dbReference type="Gene3D" id="3.40.50.1820">
    <property type="entry name" value="alpha/beta hydrolase"/>
    <property type="match status" value="1"/>
</dbReference>
<keyword evidence="1" id="KW-0732">Signal</keyword>
<keyword evidence="3" id="KW-1185">Reference proteome</keyword>